<protein>
    <submittedName>
        <fullName evidence="3">CAAX protease self-immunity</fullName>
    </submittedName>
</protein>
<name>A0A1I3ZSS6_9HYPH</name>
<dbReference type="PANTHER" id="PTHR36435">
    <property type="entry name" value="SLR1288 PROTEIN"/>
    <property type="match status" value="1"/>
</dbReference>
<reference evidence="3 4" key="1">
    <citation type="submission" date="2016-10" db="EMBL/GenBank/DDBJ databases">
        <authorList>
            <person name="de Groot N.N."/>
        </authorList>
    </citation>
    <scope>NUCLEOTIDE SEQUENCE [LARGE SCALE GENOMIC DNA]</scope>
    <source>
        <strain evidence="3 4">NE2</strain>
    </source>
</reference>
<organism evidence="3 4">
    <name type="scientific">Methylocapsa palsarum</name>
    <dbReference type="NCBI Taxonomy" id="1612308"/>
    <lineage>
        <taxon>Bacteria</taxon>
        <taxon>Pseudomonadati</taxon>
        <taxon>Pseudomonadota</taxon>
        <taxon>Alphaproteobacteria</taxon>
        <taxon>Hyphomicrobiales</taxon>
        <taxon>Beijerinckiaceae</taxon>
        <taxon>Methylocapsa</taxon>
    </lineage>
</organism>
<keyword evidence="1" id="KW-0472">Membrane</keyword>
<evidence type="ECO:0000313" key="3">
    <source>
        <dbReference type="EMBL" id="SFK47135.1"/>
    </source>
</evidence>
<dbReference type="SUPFAM" id="SSF103473">
    <property type="entry name" value="MFS general substrate transporter"/>
    <property type="match status" value="1"/>
</dbReference>
<feature type="transmembrane region" description="Helical" evidence="1">
    <location>
        <begin position="215"/>
        <end position="233"/>
    </location>
</feature>
<dbReference type="PANTHER" id="PTHR36435:SF1">
    <property type="entry name" value="CAAX AMINO TERMINAL PROTEASE FAMILY PROTEIN"/>
    <property type="match status" value="1"/>
</dbReference>
<keyword evidence="4" id="KW-1185">Reference proteome</keyword>
<keyword evidence="1" id="KW-1133">Transmembrane helix</keyword>
<dbReference type="EMBL" id="FOSN01000008">
    <property type="protein sequence ID" value="SFK47135.1"/>
    <property type="molecule type" value="Genomic_DNA"/>
</dbReference>
<feature type="transmembrane region" description="Helical" evidence="1">
    <location>
        <begin position="121"/>
        <end position="140"/>
    </location>
</feature>
<evidence type="ECO:0000313" key="4">
    <source>
        <dbReference type="Proteomes" id="UP000198755"/>
    </source>
</evidence>
<feature type="domain" description="CAAX prenyl protease 2/Lysostaphin resistance protein A-like" evidence="2">
    <location>
        <begin position="159"/>
        <end position="249"/>
    </location>
</feature>
<feature type="transmembrane region" description="Helical" evidence="1">
    <location>
        <begin position="16"/>
        <end position="48"/>
    </location>
</feature>
<dbReference type="InterPro" id="IPR052710">
    <property type="entry name" value="CAAX_protease"/>
</dbReference>
<accession>A0A1I3ZSS6</accession>
<dbReference type="STRING" id="1612308.SAMN05444581_108155"/>
<keyword evidence="1" id="KW-0812">Transmembrane</keyword>
<gene>
    <name evidence="3" type="ORF">SAMN05444581_108155</name>
</gene>
<dbReference type="AlphaFoldDB" id="A0A1I3ZSS6"/>
<dbReference type="InterPro" id="IPR003675">
    <property type="entry name" value="Rce1/LyrA-like_dom"/>
</dbReference>
<dbReference type="Proteomes" id="UP000198755">
    <property type="component" value="Unassembled WGS sequence"/>
</dbReference>
<dbReference type="InterPro" id="IPR036259">
    <property type="entry name" value="MFS_trans_sf"/>
</dbReference>
<dbReference type="OrthoDB" id="8447918at2"/>
<keyword evidence="3" id="KW-0378">Hydrolase</keyword>
<feature type="transmembrane region" description="Helical" evidence="1">
    <location>
        <begin position="191"/>
        <end position="209"/>
    </location>
</feature>
<evidence type="ECO:0000259" key="2">
    <source>
        <dbReference type="Pfam" id="PF02517"/>
    </source>
</evidence>
<dbReference type="GO" id="GO:0004175">
    <property type="term" value="F:endopeptidase activity"/>
    <property type="evidence" value="ECO:0007669"/>
    <property type="project" value="UniProtKB-ARBA"/>
</dbReference>
<dbReference type="Pfam" id="PF02517">
    <property type="entry name" value="Rce1-like"/>
    <property type="match status" value="1"/>
</dbReference>
<dbReference type="GO" id="GO:0080120">
    <property type="term" value="P:CAAX-box protein maturation"/>
    <property type="evidence" value="ECO:0007669"/>
    <property type="project" value="UniProtKB-ARBA"/>
</dbReference>
<dbReference type="RefSeq" id="WP_091682141.1">
    <property type="nucleotide sequence ID" value="NZ_FOSN01000008.1"/>
</dbReference>
<evidence type="ECO:0000256" key="1">
    <source>
        <dbReference type="SAM" id="Phobius"/>
    </source>
</evidence>
<feature type="transmembrane region" description="Helical" evidence="1">
    <location>
        <begin position="160"/>
        <end position="179"/>
    </location>
</feature>
<feature type="transmembrane region" description="Helical" evidence="1">
    <location>
        <begin position="72"/>
        <end position="96"/>
    </location>
</feature>
<dbReference type="GO" id="GO:0006508">
    <property type="term" value="P:proteolysis"/>
    <property type="evidence" value="ECO:0007669"/>
    <property type="project" value="UniProtKB-KW"/>
</dbReference>
<proteinExistence type="predicted"/>
<keyword evidence="3" id="KW-0645">Protease</keyword>
<sequence>MDTTTKQRLITKLYSLFGLVLSLASIAVLATLVCTIAAAFVFALAFFLPRNALGAALSAMVHAVRTGSPPGALAAAGLVSSFLIYSAVGAAVLILARLRAGSEWRRPIAWRPWRFLERRRAFWIICACALLYSFAADVAFNYIDPRAGAWLKMPDDPAQAAAIAILAVIFAPVVEELVFRGWIFTRLRQDFGFVSALLVSSAVFAGMHYEATHLYALAVFPIGLALGAIREVTGTIKSTIAFHAFNNLVACVLGFLDTG</sequence>